<feature type="transmembrane region" description="Helical" evidence="2">
    <location>
        <begin position="322"/>
        <end position="342"/>
    </location>
</feature>
<dbReference type="EMBL" id="OZ019893">
    <property type="protein sequence ID" value="CAK9191197.1"/>
    <property type="molecule type" value="Genomic_DNA"/>
</dbReference>
<feature type="transmembrane region" description="Helical" evidence="2">
    <location>
        <begin position="287"/>
        <end position="310"/>
    </location>
</feature>
<dbReference type="InterPro" id="IPR003675">
    <property type="entry name" value="Rce1/LyrA-like_dom"/>
</dbReference>
<organism evidence="4 5">
    <name type="scientific">Sphagnum troendelagicum</name>
    <dbReference type="NCBI Taxonomy" id="128251"/>
    <lineage>
        <taxon>Eukaryota</taxon>
        <taxon>Viridiplantae</taxon>
        <taxon>Streptophyta</taxon>
        <taxon>Embryophyta</taxon>
        <taxon>Bryophyta</taxon>
        <taxon>Sphagnophytina</taxon>
        <taxon>Sphagnopsida</taxon>
        <taxon>Sphagnales</taxon>
        <taxon>Sphagnaceae</taxon>
        <taxon>Sphagnum</taxon>
    </lineage>
</organism>
<dbReference type="Pfam" id="PF02517">
    <property type="entry name" value="Rce1-like"/>
    <property type="match status" value="1"/>
</dbReference>
<evidence type="ECO:0000259" key="3">
    <source>
        <dbReference type="Pfam" id="PF02517"/>
    </source>
</evidence>
<keyword evidence="2" id="KW-0812">Transmembrane</keyword>
<keyword evidence="2" id="KW-1133">Transmembrane helix</keyword>
<protein>
    <recommendedName>
        <fullName evidence="3">CAAX prenyl protease 2/Lysostaphin resistance protein A-like domain-containing protein</fullName>
    </recommendedName>
</protein>
<feature type="region of interest" description="Disordered" evidence="1">
    <location>
        <begin position="61"/>
        <end position="103"/>
    </location>
</feature>
<accession>A0ABP0TAR1</accession>
<feature type="transmembrane region" description="Helical" evidence="2">
    <location>
        <begin position="363"/>
        <end position="385"/>
    </location>
</feature>
<feature type="transmembrane region" description="Helical" evidence="2">
    <location>
        <begin position="511"/>
        <end position="530"/>
    </location>
</feature>
<evidence type="ECO:0000313" key="5">
    <source>
        <dbReference type="Proteomes" id="UP001497512"/>
    </source>
</evidence>
<dbReference type="PANTHER" id="PTHR36736:SF1">
    <property type="entry name" value="OS03G0100030 PROTEIN"/>
    <property type="match status" value="1"/>
</dbReference>
<feature type="compositionally biased region" description="Low complexity" evidence="1">
    <location>
        <begin position="63"/>
        <end position="98"/>
    </location>
</feature>
<feature type="domain" description="CAAX prenyl protease 2/Lysostaphin resistance protein A-like" evidence="3">
    <location>
        <begin position="371"/>
        <end position="523"/>
    </location>
</feature>
<reference evidence="4 5" key="1">
    <citation type="submission" date="2024-02" db="EMBL/GenBank/DDBJ databases">
        <authorList>
            <consortium name="ELIXIR-Norway"/>
            <consortium name="Elixir Norway"/>
        </authorList>
    </citation>
    <scope>NUCLEOTIDE SEQUENCE [LARGE SCALE GENOMIC DNA]</scope>
</reference>
<sequence>MPGRAAGGLLNASSTWSGGISSSCDGFSWSGMSTGPNGLAATNIAVSSSWAKADSDQIRRLSSENGAVESSSSSSSSSSSGLCVSSRPSGSSSSARSFRSQKHGSMSRGGWMCNLAASHQQLGSCGIVRRVDQTGSLPSKPLDKPRGASYQVMQVSLSSSRVAYLETQTTTILQLGNSSRVRGGIFASKRAANSLKQHRIHMKGSFWGLPLVLNRAKKTDTSNCSLVLVRALGRSGQDGGSEKTKEMGEALDMQALEGKWHAELSRASTVPDPSEASWEQIGMVFRVVYAIAMYGGLAFAGSVICNFTGVDLWGGFDLTPEVITTGFGYAVPPMMVLLFILEDEIVKNCGPARAIRDVEDEELMDFFVGMSPWQFPFVVAAGAVAEELFFRVSIQGGLAHAFQVSDKGMSETTIGLASLTGVIPMFVPFAHLFAAVLTAALTGSMYYVISSPKDPKYVVAPAIRGPKNRRDIKARVEAWYARRQQKKIYSPLVESLLALYLGLEWMHTGNILAPIITHTLYSLVIVGNGLRRIHDNREKLRQRVNKIAGQQLTSLKGRESGP</sequence>
<dbReference type="Proteomes" id="UP001497512">
    <property type="component" value="Chromosome 1"/>
</dbReference>
<keyword evidence="2" id="KW-0472">Membrane</keyword>
<dbReference type="PANTHER" id="PTHR36736">
    <property type="entry name" value="OS03G0100030 PROTEIN"/>
    <property type="match status" value="1"/>
</dbReference>
<keyword evidence="5" id="KW-1185">Reference proteome</keyword>
<proteinExistence type="predicted"/>
<evidence type="ECO:0000256" key="1">
    <source>
        <dbReference type="SAM" id="MobiDB-lite"/>
    </source>
</evidence>
<name>A0ABP0TAR1_9BRYO</name>
<dbReference type="PROSITE" id="PS51257">
    <property type="entry name" value="PROKAR_LIPOPROTEIN"/>
    <property type="match status" value="1"/>
</dbReference>
<evidence type="ECO:0000256" key="2">
    <source>
        <dbReference type="SAM" id="Phobius"/>
    </source>
</evidence>
<evidence type="ECO:0000313" key="4">
    <source>
        <dbReference type="EMBL" id="CAK9191197.1"/>
    </source>
</evidence>
<gene>
    <name evidence="4" type="ORF">CSSPTR1EN2_LOCUS1270</name>
</gene>